<dbReference type="Pfam" id="PF00931">
    <property type="entry name" value="NB-ARC"/>
    <property type="match status" value="1"/>
</dbReference>
<dbReference type="InterPro" id="IPR002182">
    <property type="entry name" value="NB-ARC"/>
</dbReference>
<dbReference type="GO" id="GO:0043531">
    <property type="term" value="F:ADP binding"/>
    <property type="evidence" value="ECO:0007669"/>
    <property type="project" value="InterPro"/>
</dbReference>
<evidence type="ECO:0000313" key="3">
    <source>
        <dbReference type="Proteomes" id="UP000008694"/>
    </source>
</evidence>
<feature type="domain" description="NB-ARC" evidence="1">
    <location>
        <begin position="22"/>
        <end position="123"/>
    </location>
</feature>
<gene>
    <name evidence="2" type="ORF">ARALYDRAFT_662933</name>
</gene>
<dbReference type="Gene3D" id="3.40.50.300">
    <property type="entry name" value="P-loop containing nucleotide triphosphate hydrolases"/>
    <property type="match status" value="1"/>
</dbReference>
<dbReference type="AlphaFoldDB" id="D7M8I5"/>
<dbReference type="Proteomes" id="UP000008694">
    <property type="component" value="Unassembled WGS sequence"/>
</dbReference>
<accession>D7M8I5</accession>
<dbReference type="EMBL" id="GL348718">
    <property type="protein sequence ID" value="EFH50811.1"/>
    <property type="molecule type" value="Genomic_DNA"/>
</dbReference>
<keyword evidence="3" id="KW-1185">Reference proteome</keyword>
<organism evidence="3">
    <name type="scientific">Arabidopsis lyrata subsp. lyrata</name>
    <name type="common">Lyre-leaved rock-cress</name>
    <dbReference type="NCBI Taxonomy" id="81972"/>
    <lineage>
        <taxon>Eukaryota</taxon>
        <taxon>Viridiplantae</taxon>
        <taxon>Streptophyta</taxon>
        <taxon>Embryophyta</taxon>
        <taxon>Tracheophyta</taxon>
        <taxon>Spermatophyta</taxon>
        <taxon>Magnoliopsida</taxon>
        <taxon>eudicotyledons</taxon>
        <taxon>Gunneridae</taxon>
        <taxon>Pentapetalae</taxon>
        <taxon>rosids</taxon>
        <taxon>malvids</taxon>
        <taxon>Brassicales</taxon>
        <taxon>Brassicaceae</taxon>
        <taxon>Camelineae</taxon>
        <taxon>Arabidopsis</taxon>
    </lineage>
</organism>
<dbReference type="PANTHER" id="PTHR11017">
    <property type="entry name" value="LEUCINE-RICH REPEAT-CONTAINING PROTEIN"/>
    <property type="match status" value="1"/>
</dbReference>
<protein>
    <submittedName>
        <fullName evidence="2">Predicted protein</fullName>
    </submittedName>
</protein>
<dbReference type="InterPro" id="IPR044974">
    <property type="entry name" value="Disease_R_plants"/>
</dbReference>
<dbReference type="SUPFAM" id="SSF52540">
    <property type="entry name" value="P-loop containing nucleoside triphosphate hydrolases"/>
    <property type="match status" value="1"/>
</dbReference>
<dbReference type="PANTHER" id="PTHR11017:SF411">
    <property type="entry name" value="ADP-RIBOSYL CYCLASE_CYCLIC ADP-RIBOSE HYDROLASE-RELATED"/>
    <property type="match status" value="1"/>
</dbReference>
<dbReference type="GO" id="GO:0006952">
    <property type="term" value="P:defense response"/>
    <property type="evidence" value="ECO:0007669"/>
    <property type="project" value="InterPro"/>
</dbReference>
<reference evidence="3" key="1">
    <citation type="journal article" date="2011" name="Nat. Genet.">
        <title>The Arabidopsis lyrata genome sequence and the basis of rapid genome size change.</title>
        <authorList>
            <person name="Hu T.T."/>
            <person name="Pattyn P."/>
            <person name="Bakker E.G."/>
            <person name="Cao J."/>
            <person name="Cheng J.-F."/>
            <person name="Clark R.M."/>
            <person name="Fahlgren N."/>
            <person name="Fawcett J.A."/>
            <person name="Grimwood J."/>
            <person name="Gundlach H."/>
            <person name="Haberer G."/>
            <person name="Hollister J.D."/>
            <person name="Ossowski S."/>
            <person name="Ottilar R.P."/>
            <person name="Salamov A.A."/>
            <person name="Schneeberger K."/>
            <person name="Spannagl M."/>
            <person name="Wang X."/>
            <person name="Yang L."/>
            <person name="Nasrallah M.E."/>
            <person name="Bergelson J."/>
            <person name="Carrington J.C."/>
            <person name="Gaut B.S."/>
            <person name="Schmutz J."/>
            <person name="Mayer K.F.X."/>
            <person name="Van de Peer Y."/>
            <person name="Grigoriev I.V."/>
            <person name="Nordborg M."/>
            <person name="Weigel D."/>
            <person name="Guo Y.-L."/>
        </authorList>
    </citation>
    <scope>NUCLEOTIDE SEQUENCE [LARGE SCALE GENOMIC DNA]</scope>
    <source>
        <strain evidence="3">cv. MN47</strain>
    </source>
</reference>
<dbReference type="InterPro" id="IPR027417">
    <property type="entry name" value="P-loop_NTPase"/>
</dbReference>
<evidence type="ECO:0000259" key="1">
    <source>
        <dbReference type="Pfam" id="PF00931"/>
    </source>
</evidence>
<dbReference type="STRING" id="81972.D7M8I5"/>
<dbReference type="HOGENOM" id="CLU_119835_0_0_1"/>
<dbReference type="Gramene" id="Al_scaffold_0006_2998">
    <property type="protein sequence ID" value="Al_scaffold_0006_2998"/>
    <property type="gene ID" value="Al_scaffold_0006_2998"/>
</dbReference>
<proteinExistence type="predicted"/>
<sequence length="152" mass="17318">MVDIKGCYPRPCFDEYNAKLQLQNRMLSQMIDHKDIMISSLDVAQERLRNKKVLLILDDVDRLAQLDALAKDIRWFGLGSRIIITTEDRRILKAHEINHIYKVDYPSTNEALQIFCMNAFGQKSPNAGFANLSLEVTYLAGKLPLGPVADPR</sequence>
<evidence type="ECO:0000313" key="2">
    <source>
        <dbReference type="EMBL" id="EFH50811.1"/>
    </source>
</evidence>
<name>D7M8I5_ARALL</name>